<dbReference type="AlphaFoldDB" id="A0A2T2ZRN3"/>
<sequence>MTCQLGSGKQDGRGRLLLETPLLLIILPAADLSPASHHKYLTFRRTAPSTLPLPLPLQPARRPTFDLLLGSQPPKQAHVFTLSGAPFRPQETNARACVELDGKLGAGLAWLQAWAAFHCNNPGHMQSNLEDVLQPAVFASELVHRWARTQRRP</sequence>
<name>A0A2T2ZRN3_9PEZI</name>
<accession>A0A2T2ZRN3</accession>
<gene>
    <name evidence="1" type="ORF">BD289DRAFT_487578</name>
</gene>
<organism evidence="1 2">
    <name type="scientific">Coniella lustricola</name>
    <dbReference type="NCBI Taxonomy" id="2025994"/>
    <lineage>
        <taxon>Eukaryota</taxon>
        <taxon>Fungi</taxon>
        <taxon>Dikarya</taxon>
        <taxon>Ascomycota</taxon>
        <taxon>Pezizomycotina</taxon>
        <taxon>Sordariomycetes</taxon>
        <taxon>Sordariomycetidae</taxon>
        <taxon>Diaporthales</taxon>
        <taxon>Schizoparmaceae</taxon>
        <taxon>Coniella</taxon>
    </lineage>
</organism>
<evidence type="ECO:0000313" key="2">
    <source>
        <dbReference type="Proteomes" id="UP000241462"/>
    </source>
</evidence>
<dbReference type="EMBL" id="KZ679000">
    <property type="protein sequence ID" value="PSR73274.1"/>
    <property type="molecule type" value="Genomic_DNA"/>
</dbReference>
<dbReference type="Proteomes" id="UP000241462">
    <property type="component" value="Unassembled WGS sequence"/>
</dbReference>
<dbReference type="InParanoid" id="A0A2T2ZRN3"/>
<proteinExistence type="predicted"/>
<keyword evidence="2" id="KW-1185">Reference proteome</keyword>
<protein>
    <submittedName>
        <fullName evidence="1">Uncharacterized protein</fullName>
    </submittedName>
</protein>
<reference evidence="1 2" key="1">
    <citation type="journal article" date="2018" name="Mycol. Prog.">
        <title>Coniella lustricola, a new species from submerged detritus.</title>
        <authorList>
            <person name="Raudabaugh D.B."/>
            <person name="Iturriaga T."/>
            <person name="Carver A."/>
            <person name="Mondo S."/>
            <person name="Pangilinan J."/>
            <person name="Lipzen A."/>
            <person name="He G."/>
            <person name="Amirebrahimi M."/>
            <person name="Grigoriev I.V."/>
            <person name="Miller A.N."/>
        </authorList>
    </citation>
    <scope>NUCLEOTIDE SEQUENCE [LARGE SCALE GENOMIC DNA]</scope>
    <source>
        <strain evidence="1 2">B22-T-1</strain>
    </source>
</reference>
<evidence type="ECO:0000313" key="1">
    <source>
        <dbReference type="EMBL" id="PSR73274.1"/>
    </source>
</evidence>